<comment type="caution">
    <text evidence="1">The sequence shown here is derived from an EMBL/GenBank/DDBJ whole genome shotgun (WGS) entry which is preliminary data.</text>
</comment>
<dbReference type="EMBL" id="JANUBB010000015">
    <property type="protein sequence ID" value="MCS3953035.1"/>
    <property type="molecule type" value="Genomic_DNA"/>
</dbReference>
<dbReference type="Proteomes" id="UP001155010">
    <property type="component" value="Unassembled WGS sequence"/>
</dbReference>
<gene>
    <name evidence="1" type="ORF">GGP83_003010</name>
</gene>
<proteinExistence type="predicted"/>
<dbReference type="AlphaFoldDB" id="A0A9X2UB27"/>
<accession>A0A9X2UB27</accession>
<organism evidence="1 2">
    <name type="scientific">Salinibacter ruber</name>
    <dbReference type="NCBI Taxonomy" id="146919"/>
    <lineage>
        <taxon>Bacteria</taxon>
        <taxon>Pseudomonadati</taxon>
        <taxon>Rhodothermota</taxon>
        <taxon>Rhodothermia</taxon>
        <taxon>Rhodothermales</taxon>
        <taxon>Salinibacteraceae</taxon>
        <taxon>Salinibacter</taxon>
    </lineage>
</organism>
<evidence type="ECO:0000313" key="1">
    <source>
        <dbReference type="EMBL" id="MCS3953035.1"/>
    </source>
</evidence>
<protein>
    <submittedName>
        <fullName evidence="1">Uncharacterized protein</fullName>
    </submittedName>
</protein>
<reference evidence="1" key="1">
    <citation type="submission" date="2022-08" db="EMBL/GenBank/DDBJ databases">
        <title>Genomic Encyclopedia of Type Strains, Phase V (KMG-V): Genome sequencing to study the core and pangenomes of soil and plant-associated prokaryotes.</title>
        <authorList>
            <person name="Whitman W."/>
        </authorList>
    </citation>
    <scope>NUCLEOTIDE SEQUENCE</scope>
    <source>
        <strain evidence="1">SP2017</strain>
    </source>
</reference>
<name>A0A9X2UB27_9BACT</name>
<sequence>MQLHLATWLHLATYWKRKGRPSRVQFPEMLPRREEVAREKFLWTEEGTLEDLQEAFPQWEGRFQSYIDRLWDQGKIFQDGHYVHSS</sequence>
<evidence type="ECO:0000313" key="2">
    <source>
        <dbReference type="Proteomes" id="UP001155010"/>
    </source>
</evidence>